<evidence type="ECO:0000256" key="5">
    <source>
        <dbReference type="ARBA" id="ARBA00022679"/>
    </source>
</evidence>
<dbReference type="Gene3D" id="3.40.630.30">
    <property type="match status" value="1"/>
</dbReference>
<dbReference type="AlphaFoldDB" id="A0A497X8S3"/>
<dbReference type="Pfam" id="PF00583">
    <property type="entry name" value="Acetyltransf_1"/>
    <property type="match status" value="1"/>
</dbReference>
<keyword evidence="4 8" id="KW-0028">Amino-acid biosynthesis</keyword>
<comment type="catalytic activity">
    <reaction evidence="7 8">
        <text>L-glutamate + acetyl-CoA = N-acetyl-L-glutamate + CoA + H(+)</text>
        <dbReference type="Rhea" id="RHEA:24292"/>
        <dbReference type="ChEBI" id="CHEBI:15378"/>
        <dbReference type="ChEBI" id="CHEBI:29985"/>
        <dbReference type="ChEBI" id="CHEBI:44337"/>
        <dbReference type="ChEBI" id="CHEBI:57287"/>
        <dbReference type="ChEBI" id="CHEBI:57288"/>
        <dbReference type="EC" id="2.3.1.1"/>
    </reaction>
</comment>
<reference evidence="10 11" key="1">
    <citation type="submission" date="2018-10" db="EMBL/GenBank/DDBJ databases">
        <title>Genomic Encyclopedia of Type Strains, Phase IV (KMG-IV): sequencing the most valuable type-strain genomes for metagenomic binning, comparative biology and taxonomic classification.</title>
        <authorList>
            <person name="Goeker M."/>
        </authorList>
    </citation>
    <scope>NUCLEOTIDE SEQUENCE [LARGE SCALE GENOMIC DNA]</scope>
    <source>
        <strain evidence="10 11">DSM 26916</strain>
    </source>
</reference>
<dbReference type="PIRSF" id="PIRSF000423">
    <property type="entry name" value="ArgA"/>
    <property type="match status" value="1"/>
</dbReference>
<evidence type="ECO:0000256" key="8">
    <source>
        <dbReference type="HAMAP-Rule" id="MF_01105"/>
    </source>
</evidence>
<dbReference type="UniPathway" id="UPA00068">
    <property type="reaction ID" value="UER00106"/>
</dbReference>
<organism evidence="10 11">
    <name type="scientific">Sulfurisoma sediminicola</name>
    <dbReference type="NCBI Taxonomy" id="1381557"/>
    <lineage>
        <taxon>Bacteria</taxon>
        <taxon>Pseudomonadati</taxon>
        <taxon>Pseudomonadota</taxon>
        <taxon>Betaproteobacteria</taxon>
        <taxon>Nitrosomonadales</taxon>
        <taxon>Sterolibacteriaceae</taxon>
        <taxon>Sulfurisoma</taxon>
    </lineage>
</organism>
<feature type="domain" description="N-acetyltransferase" evidence="9">
    <location>
        <begin position="299"/>
        <end position="438"/>
    </location>
</feature>
<name>A0A497X8S3_9PROT</name>
<dbReference type="InterPro" id="IPR016181">
    <property type="entry name" value="Acyl_CoA_acyltransferase"/>
</dbReference>
<comment type="caution">
    <text evidence="10">The sequence shown here is derived from an EMBL/GenBank/DDBJ whole genome shotgun (WGS) entry which is preliminary data.</text>
</comment>
<dbReference type="PANTHER" id="PTHR30602">
    <property type="entry name" value="AMINO-ACID ACETYLTRANSFERASE"/>
    <property type="match status" value="1"/>
</dbReference>
<dbReference type="GO" id="GO:0005737">
    <property type="term" value="C:cytoplasm"/>
    <property type="evidence" value="ECO:0007669"/>
    <property type="project" value="UniProtKB-SubCell"/>
</dbReference>
<dbReference type="EMBL" id="RCCI01000008">
    <property type="protein sequence ID" value="RLJ62121.1"/>
    <property type="molecule type" value="Genomic_DNA"/>
</dbReference>
<dbReference type="Proteomes" id="UP000268908">
    <property type="component" value="Unassembled WGS sequence"/>
</dbReference>
<dbReference type="InterPro" id="IPR001048">
    <property type="entry name" value="Asp/Glu/Uridylate_kinase"/>
</dbReference>
<evidence type="ECO:0000256" key="6">
    <source>
        <dbReference type="ARBA" id="ARBA00023315"/>
    </source>
</evidence>
<dbReference type="HAMAP" id="MF_01105">
    <property type="entry name" value="N_acetyl_glu_synth"/>
    <property type="match status" value="1"/>
</dbReference>
<keyword evidence="8" id="KW-0963">Cytoplasm</keyword>
<keyword evidence="11" id="KW-1185">Reference proteome</keyword>
<gene>
    <name evidence="8" type="primary">argA</name>
    <name evidence="10" type="ORF">DFR35_2764</name>
</gene>
<protein>
    <recommendedName>
        <fullName evidence="8">Amino-acid acetyltransferase</fullName>
        <ecNumber evidence="8">2.3.1.1</ecNumber>
    </recommendedName>
    <alternativeName>
        <fullName evidence="8">N-acetylglutamate synthase</fullName>
        <shortName evidence="8">AGS</shortName>
        <shortName evidence="8">NAGS</shortName>
    </alternativeName>
</protein>
<evidence type="ECO:0000313" key="11">
    <source>
        <dbReference type="Proteomes" id="UP000268908"/>
    </source>
</evidence>
<dbReference type="InterPro" id="IPR000182">
    <property type="entry name" value="GNAT_dom"/>
</dbReference>
<dbReference type="CDD" id="cd04237">
    <property type="entry name" value="AAK_NAGS-ABP"/>
    <property type="match status" value="1"/>
</dbReference>
<evidence type="ECO:0000259" key="9">
    <source>
        <dbReference type="PROSITE" id="PS51186"/>
    </source>
</evidence>
<dbReference type="EC" id="2.3.1.1" evidence="8"/>
<comment type="pathway">
    <text evidence="1 8">Amino-acid biosynthesis; L-arginine biosynthesis; N(2)-acetyl-L-ornithine from L-glutamate: step 1/4.</text>
</comment>
<evidence type="ECO:0000256" key="2">
    <source>
        <dbReference type="ARBA" id="ARBA00009145"/>
    </source>
</evidence>
<keyword evidence="5 8" id="KW-0808">Transferase</keyword>
<dbReference type="InterPro" id="IPR033719">
    <property type="entry name" value="NAGS_kin"/>
</dbReference>
<dbReference type="OrthoDB" id="9802238at2"/>
<dbReference type="RefSeq" id="WP_121243255.1">
    <property type="nucleotide sequence ID" value="NZ_BHVV01000002.1"/>
</dbReference>
<comment type="similarity">
    <text evidence="2 8">Belongs to the acetyltransferase family. ArgA subfamily.</text>
</comment>
<proteinExistence type="inferred from homology"/>
<evidence type="ECO:0000256" key="1">
    <source>
        <dbReference type="ARBA" id="ARBA00004925"/>
    </source>
</evidence>
<dbReference type="SUPFAM" id="SSF55729">
    <property type="entry name" value="Acyl-CoA N-acyltransferases (Nat)"/>
    <property type="match status" value="1"/>
</dbReference>
<dbReference type="InterPro" id="IPR036393">
    <property type="entry name" value="AceGlu_kinase-like_sf"/>
</dbReference>
<evidence type="ECO:0000313" key="10">
    <source>
        <dbReference type="EMBL" id="RLJ62121.1"/>
    </source>
</evidence>
<dbReference type="Pfam" id="PF00696">
    <property type="entry name" value="AA_kinase"/>
    <property type="match status" value="1"/>
</dbReference>
<dbReference type="Gene3D" id="3.40.1160.10">
    <property type="entry name" value="Acetylglutamate kinase-like"/>
    <property type="match status" value="1"/>
</dbReference>
<dbReference type="GO" id="GO:0004042">
    <property type="term" value="F:L-glutamate N-acetyltransferase activity"/>
    <property type="evidence" value="ECO:0007669"/>
    <property type="project" value="UniProtKB-UniRule"/>
</dbReference>
<dbReference type="PANTHER" id="PTHR30602:SF12">
    <property type="entry name" value="AMINO-ACID ACETYLTRANSFERASE NAGS1, CHLOROPLASTIC-RELATED"/>
    <property type="match status" value="1"/>
</dbReference>
<keyword evidence="6 8" id="KW-0012">Acyltransferase</keyword>
<dbReference type="NCBIfam" id="TIGR01890">
    <property type="entry name" value="N-Ac-Glu-synth"/>
    <property type="match status" value="1"/>
</dbReference>
<dbReference type="PROSITE" id="PS51186">
    <property type="entry name" value="GNAT"/>
    <property type="match status" value="1"/>
</dbReference>
<evidence type="ECO:0000256" key="3">
    <source>
        <dbReference type="ARBA" id="ARBA00022571"/>
    </source>
</evidence>
<evidence type="ECO:0000256" key="7">
    <source>
        <dbReference type="ARBA" id="ARBA00048372"/>
    </source>
</evidence>
<sequence>MTIETRQAPPESDTRLVAWVRQAAPYIHAFRGKTFVIAFGGEVFSDGGAQDLMYDIALLDSMGIRLVLVHGARPQIDAEMRSRGLEPRFHKGVRVTDSDALECVKRAMGVTRIEIEALLSQGLPNTPMAGAFLRVTGGNFITARPVGVVDGVDFQYTGAVRKVIADEIQGDLAQENVVLITPIGASPTGEIFNLAWEEVAEAVAVAIRADKLIFLADGAGLVDRKGTVIDALTVDEAEQLLGKAKQAPEIERVLRGSIRACHGGVGRVHFLDRKADGAMLMEFFTRDGFGTVMTHDPLALLRNATVDDVGAILGLIEPLEADGTLVKRGRERLEMEIERFSVLEHDGVIVGCAALYPFSSEKAAELACLAVDPEFRRAGYGDQLRRHIEARAKKLKLKKLFVLTTRTAHWFIERGFEEAPPDTLPAARRELYNFQRRSKVFVKAL</sequence>
<dbReference type="InterPro" id="IPR010167">
    <property type="entry name" value="NH2A_AcTrfase"/>
</dbReference>
<evidence type="ECO:0000256" key="4">
    <source>
        <dbReference type="ARBA" id="ARBA00022605"/>
    </source>
</evidence>
<dbReference type="GO" id="GO:0006526">
    <property type="term" value="P:L-arginine biosynthetic process"/>
    <property type="evidence" value="ECO:0007669"/>
    <property type="project" value="UniProtKB-UniRule"/>
</dbReference>
<keyword evidence="3 8" id="KW-0055">Arginine biosynthesis</keyword>
<comment type="miscellaneous">
    <text evidence="8">In bacteria which possess the bifunctional enzyme ornithine acetyltransferase/N-acetylglutamate synthase (ArgJ), ArgA fulfills an anaplerotic role.</text>
</comment>
<comment type="subcellular location">
    <subcellularLocation>
        <location evidence="8">Cytoplasm</location>
    </subcellularLocation>
</comment>
<dbReference type="NCBIfam" id="NF003641">
    <property type="entry name" value="PRK05279.1"/>
    <property type="match status" value="1"/>
</dbReference>
<dbReference type="SUPFAM" id="SSF53633">
    <property type="entry name" value="Carbamate kinase-like"/>
    <property type="match status" value="1"/>
</dbReference>
<dbReference type="CDD" id="cd04301">
    <property type="entry name" value="NAT_SF"/>
    <property type="match status" value="1"/>
</dbReference>
<accession>A0A497X8S3</accession>